<evidence type="ECO:0000313" key="1">
    <source>
        <dbReference type="EMBL" id="KAJ7545759.1"/>
    </source>
</evidence>
<evidence type="ECO:0000313" key="2">
    <source>
        <dbReference type="Proteomes" id="UP001162992"/>
    </source>
</evidence>
<dbReference type="EMBL" id="CM055099">
    <property type="protein sequence ID" value="KAJ7545759.1"/>
    <property type="molecule type" value="Genomic_DNA"/>
</dbReference>
<accession>A0ACC2CUM9</accession>
<proteinExistence type="predicted"/>
<comment type="caution">
    <text evidence="1">The sequence shown here is derived from an EMBL/GenBank/DDBJ whole genome shotgun (WGS) entry which is preliminary data.</text>
</comment>
<name>A0ACC2CUM9_DIPCM</name>
<protein>
    <submittedName>
        <fullName evidence="1">Uncharacterized protein</fullName>
    </submittedName>
</protein>
<reference evidence="2" key="1">
    <citation type="journal article" date="2024" name="Proc. Natl. Acad. Sci. U.S.A.">
        <title>Extraordinary preservation of gene collinearity over three hundred million years revealed in homosporous lycophytes.</title>
        <authorList>
            <person name="Li C."/>
            <person name="Wickell D."/>
            <person name="Kuo L.Y."/>
            <person name="Chen X."/>
            <person name="Nie B."/>
            <person name="Liao X."/>
            <person name="Peng D."/>
            <person name="Ji J."/>
            <person name="Jenkins J."/>
            <person name="Williams M."/>
            <person name="Shu S."/>
            <person name="Plott C."/>
            <person name="Barry K."/>
            <person name="Rajasekar S."/>
            <person name="Grimwood J."/>
            <person name="Han X."/>
            <person name="Sun S."/>
            <person name="Hou Z."/>
            <person name="He W."/>
            <person name="Dai G."/>
            <person name="Sun C."/>
            <person name="Schmutz J."/>
            <person name="Leebens-Mack J.H."/>
            <person name="Li F.W."/>
            <person name="Wang L."/>
        </authorList>
    </citation>
    <scope>NUCLEOTIDE SEQUENCE [LARGE SCALE GENOMIC DNA]</scope>
    <source>
        <strain evidence="2">cv. PW_Plant_1</strain>
    </source>
</reference>
<gene>
    <name evidence="1" type="ORF">O6H91_08G008800</name>
</gene>
<keyword evidence="2" id="KW-1185">Reference proteome</keyword>
<sequence length="509" mass="57884">MGYEEDYERDEEGQPIYDPDRESDRQASPEPPVDEDWQQEEARSPSPAPESDEEEDAAPKAKPRKRLIKKTVEEGSPENFEEVIPKQRIKGSSSGGGEGLKKVRKPKEAKSPKEGKKRKPASVTAEKLSKVARGSGKADRASTQRGERKGDKEMKEMWDSVVGGDSEDDVEGEKTREDEAFIDDTGVEPDERYVSDDEAGSVGAAPQAEEGEEDDELNSIFKPGKKKRKSVDRTPEETAMLVEQFMARLEVAAEEDAEFNRQSKPAINKLKLLPALVNVLEKRQLQQEFLDRGILSVLKNWLEPLPDGSLPNINIRSAILKLLTELPIDVELYDRREQLKKSGLGKVVMFLSRLDEETPLNKKLARDLVDKWSRPIFQKSTRYEDLRTYDEEKPLTRRTPAKKQVIRPTVDEDLRGDELDLEDQTQELRPGQSGYRYHASRPEAVPLDFLVRPASKVDAEDIRARAKQQKQDEKRAKMNKKLQQLRTPKGRKLQAERISVEGRGLVKFF</sequence>
<organism evidence="1 2">
    <name type="scientific">Diphasiastrum complanatum</name>
    <name type="common">Issler's clubmoss</name>
    <name type="synonym">Lycopodium complanatum</name>
    <dbReference type="NCBI Taxonomy" id="34168"/>
    <lineage>
        <taxon>Eukaryota</taxon>
        <taxon>Viridiplantae</taxon>
        <taxon>Streptophyta</taxon>
        <taxon>Embryophyta</taxon>
        <taxon>Tracheophyta</taxon>
        <taxon>Lycopodiopsida</taxon>
        <taxon>Lycopodiales</taxon>
        <taxon>Lycopodiaceae</taxon>
        <taxon>Lycopodioideae</taxon>
        <taxon>Diphasiastrum</taxon>
    </lineage>
</organism>
<dbReference type="Proteomes" id="UP001162992">
    <property type="component" value="Chromosome 8"/>
</dbReference>